<comment type="caution">
    <text evidence="1">The sequence shown here is derived from an EMBL/GenBank/DDBJ whole genome shotgun (WGS) entry which is preliminary data.</text>
</comment>
<proteinExistence type="predicted"/>
<sequence length="351" mass="35606">MPQPDRPESRGGRPSAGSVLLLVALLVIAAAAIRGADGEAGEESAGEATAAASLTPAHPVAPVSVIDRGTLTVPQETRIARGTFWARGGETYLVTMGLTSTKPADSAGRSMYLGVTLSCSPRSGGRGISIGGTQNLLTGAESGYRNQGLIRVPEDGAVDCSIKASAPYDDVASAGTTFGIDGTWGVEAVGDPSVQAPTDVLPRTLPAGAEETVLVVDLPAGPGGAADVRALTSLHLTTCTGLGGSREAGRVWCSPDGVDPAGSTTGLLLRADLVGEDGAVCAALGEIGTPPEHIDLYRHHRLLSLELDALVPEEPCGARIRVGVEVQNRGPAPLVVHAANSSLVVVEEPGR</sequence>
<evidence type="ECO:0000313" key="2">
    <source>
        <dbReference type="Proteomes" id="UP001589793"/>
    </source>
</evidence>
<evidence type="ECO:0000313" key="1">
    <source>
        <dbReference type="EMBL" id="MFC0675721.1"/>
    </source>
</evidence>
<organism evidence="1 2">
    <name type="scientific">Brachybacterium hainanense</name>
    <dbReference type="NCBI Taxonomy" id="1541174"/>
    <lineage>
        <taxon>Bacteria</taxon>
        <taxon>Bacillati</taxon>
        <taxon>Actinomycetota</taxon>
        <taxon>Actinomycetes</taxon>
        <taxon>Micrococcales</taxon>
        <taxon>Dermabacteraceae</taxon>
        <taxon>Brachybacterium</taxon>
    </lineage>
</organism>
<dbReference type="RefSeq" id="WP_376982755.1">
    <property type="nucleotide sequence ID" value="NZ_JBHLSV010000028.1"/>
</dbReference>
<dbReference type="EMBL" id="JBHLSV010000028">
    <property type="protein sequence ID" value="MFC0675721.1"/>
    <property type="molecule type" value="Genomic_DNA"/>
</dbReference>
<reference evidence="1 2" key="1">
    <citation type="submission" date="2024-09" db="EMBL/GenBank/DDBJ databases">
        <authorList>
            <person name="Sun Q."/>
            <person name="Mori K."/>
        </authorList>
    </citation>
    <scope>NUCLEOTIDE SEQUENCE [LARGE SCALE GENOMIC DNA]</scope>
    <source>
        <strain evidence="1 2">CICC 10874</strain>
    </source>
</reference>
<accession>A0ABV6RG58</accession>
<protein>
    <submittedName>
        <fullName evidence="1">Uncharacterized protein</fullName>
    </submittedName>
</protein>
<dbReference type="Proteomes" id="UP001589793">
    <property type="component" value="Unassembled WGS sequence"/>
</dbReference>
<gene>
    <name evidence="1" type="ORF">ACFFF6_17365</name>
</gene>
<name>A0ABV6RG58_9MICO</name>
<keyword evidence="2" id="KW-1185">Reference proteome</keyword>